<comment type="similarity">
    <text evidence="1 7">Belongs to the aminoglycoside phosphotransferase family.</text>
</comment>
<keyword evidence="5 7" id="KW-0067">ATP-binding</keyword>
<keyword evidence="4 7" id="KW-0418">Kinase</keyword>
<protein>
    <submittedName>
        <fullName evidence="11">Aminoglycoside 3'-phosphotransferase</fullName>
    </submittedName>
</protein>
<dbReference type="GO" id="GO:0046677">
    <property type="term" value="P:response to antibiotic"/>
    <property type="evidence" value="ECO:0007669"/>
    <property type="project" value="UniProtKB-KW"/>
</dbReference>
<feature type="binding site" evidence="9">
    <location>
        <position position="196"/>
    </location>
    <ligand>
        <name>Mg(2+)</name>
        <dbReference type="ChEBI" id="CHEBI:18420"/>
    </ligand>
</feature>
<evidence type="ECO:0000256" key="3">
    <source>
        <dbReference type="ARBA" id="ARBA00022741"/>
    </source>
</evidence>
<sequence length="254" mass="28164">MDVASACAFEARHPEKVRDVSGSSGALTVRLDADDGCYYLKSGEAGSLRREHEALRFFHPLGLAPEALGYESGERDRLLMRPLPGSPAVSSQLMSHPDRLARALGRALRDFHDRGIGDCPFSNSAADMLARVERNHRARELDEVMARAIGETDIDRIYERIRAGARLLEDDVVVHGDFCLPNVFFDGEYRFAGFIDLGMAGRGDRHYDLYWGRWTLRYNLGTDAYGDAFFDAYGAADIDPARIEVAGLISCLDG</sequence>
<evidence type="ECO:0000256" key="2">
    <source>
        <dbReference type="ARBA" id="ARBA00022679"/>
    </source>
</evidence>
<proteinExistence type="inferred from homology"/>
<feature type="active site" description="Proton acceptor" evidence="8">
    <location>
        <position position="177"/>
    </location>
</feature>
<keyword evidence="9" id="KW-0460">Magnesium</keyword>
<dbReference type="GO" id="GO:0016301">
    <property type="term" value="F:kinase activity"/>
    <property type="evidence" value="ECO:0007669"/>
    <property type="project" value="UniProtKB-KW"/>
</dbReference>
<dbReference type="GO" id="GO:0016773">
    <property type="term" value="F:phosphotransferase activity, alcohol group as acceptor"/>
    <property type="evidence" value="ECO:0007669"/>
    <property type="project" value="InterPro"/>
</dbReference>
<dbReference type="RefSeq" id="WP_087193937.1">
    <property type="nucleotide sequence ID" value="NZ_PPEL01000116.1"/>
</dbReference>
<dbReference type="GO" id="GO:0005524">
    <property type="term" value="F:ATP binding"/>
    <property type="evidence" value="ECO:0007669"/>
    <property type="project" value="UniProtKB-KW"/>
</dbReference>
<name>A0A2K2U2B3_9ACTN</name>
<evidence type="ECO:0000256" key="9">
    <source>
        <dbReference type="PIRSR" id="PIRSR000706-2"/>
    </source>
</evidence>
<evidence type="ECO:0000256" key="4">
    <source>
        <dbReference type="ARBA" id="ARBA00022777"/>
    </source>
</evidence>
<feature type="domain" description="Aminoglycoside phosphotransferase" evidence="10">
    <location>
        <begin position="18"/>
        <end position="242"/>
    </location>
</feature>
<accession>A0A2K2U2B3</accession>
<evidence type="ECO:0000256" key="7">
    <source>
        <dbReference type="PIRNR" id="PIRNR000706"/>
    </source>
</evidence>
<evidence type="ECO:0000313" key="12">
    <source>
        <dbReference type="Proteomes" id="UP000236488"/>
    </source>
</evidence>
<evidence type="ECO:0000256" key="6">
    <source>
        <dbReference type="ARBA" id="ARBA00023251"/>
    </source>
</evidence>
<dbReference type="Proteomes" id="UP000236488">
    <property type="component" value="Unassembled WGS sequence"/>
</dbReference>
<dbReference type="InterPro" id="IPR011009">
    <property type="entry name" value="Kinase-like_dom_sf"/>
</dbReference>
<gene>
    <name evidence="11" type="ORF">C2L80_12580</name>
</gene>
<keyword evidence="3 7" id="KW-0547">Nucleotide-binding</keyword>
<dbReference type="SUPFAM" id="SSF56112">
    <property type="entry name" value="Protein kinase-like (PK-like)"/>
    <property type="match status" value="1"/>
</dbReference>
<evidence type="ECO:0000256" key="8">
    <source>
        <dbReference type="PIRSR" id="PIRSR000706-1"/>
    </source>
</evidence>
<dbReference type="Gene3D" id="3.90.1200.10">
    <property type="match status" value="1"/>
</dbReference>
<keyword evidence="6 7" id="KW-0046">Antibiotic resistance</keyword>
<dbReference type="Pfam" id="PF01636">
    <property type="entry name" value="APH"/>
    <property type="match status" value="1"/>
</dbReference>
<comment type="caution">
    <text evidence="11">The sequence shown here is derived from an EMBL/GenBank/DDBJ whole genome shotgun (WGS) entry which is preliminary data.</text>
</comment>
<dbReference type="InterPro" id="IPR024165">
    <property type="entry name" value="Kan/Strep_kinase"/>
</dbReference>
<evidence type="ECO:0000256" key="1">
    <source>
        <dbReference type="ARBA" id="ARBA00006219"/>
    </source>
</evidence>
<keyword evidence="2 7" id="KW-0808">Transferase</keyword>
<dbReference type="GO" id="GO:0046872">
    <property type="term" value="F:metal ion binding"/>
    <property type="evidence" value="ECO:0007669"/>
    <property type="project" value="UniProtKB-KW"/>
</dbReference>
<evidence type="ECO:0000259" key="10">
    <source>
        <dbReference type="Pfam" id="PF01636"/>
    </source>
</evidence>
<dbReference type="PIRSF" id="PIRSF000706">
    <property type="entry name" value="Kanamycin_kin"/>
    <property type="match status" value="1"/>
</dbReference>
<evidence type="ECO:0000313" key="11">
    <source>
        <dbReference type="EMBL" id="PNV64320.1"/>
    </source>
</evidence>
<feature type="binding site" evidence="9">
    <location>
        <position position="182"/>
    </location>
    <ligand>
        <name>Mg(2+)</name>
        <dbReference type="ChEBI" id="CHEBI:18420"/>
    </ligand>
</feature>
<keyword evidence="12" id="KW-1185">Reference proteome</keyword>
<dbReference type="AlphaFoldDB" id="A0A2K2U2B3"/>
<evidence type="ECO:0000256" key="5">
    <source>
        <dbReference type="ARBA" id="ARBA00022840"/>
    </source>
</evidence>
<reference evidence="11 12" key="1">
    <citation type="journal article" date="2018" name="Int. J. Syst. Evol. Microbiol.">
        <title>Rubneribacter badeniensis gen. nov., sp. nov. and Enteroscipio rubneri gen. nov., sp. nov., new members of the Eggerthellaceae isolated from human faeces.</title>
        <authorList>
            <person name="Danylec N."/>
            <person name="Gobl A."/>
            <person name="Stoll D.A."/>
            <person name="Hetzer B."/>
            <person name="Kulling S.E."/>
            <person name="Huch M."/>
        </authorList>
    </citation>
    <scope>NUCLEOTIDE SEQUENCE [LARGE SCALE GENOMIC DNA]</scope>
    <source>
        <strain evidence="11 12">ResAG-85</strain>
    </source>
</reference>
<keyword evidence="9" id="KW-0479">Metal-binding</keyword>
<dbReference type="EMBL" id="PPEL01000116">
    <property type="protein sequence ID" value="PNV64320.1"/>
    <property type="molecule type" value="Genomic_DNA"/>
</dbReference>
<organism evidence="11 12">
    <name type="scientific">Rubneribacter badeniensis</name>
    <dbReference type="NCBI Taxonomy" id="2070688"/>
    <lineage>
        <taxon>Bacteria</taxon>
        <taxon>Bacillati</taxon>
        <taxon>Actinomycetota</taxon>
        <taxon>Coriobacteriia</taxon>
        <taxon>Eggerthellales</taxon>
        <taxon>Eggerthellaceae</taxon>
        <taxon>Rubneribacter</taxon>
    </lineage>
</organism>
<dbReference type="CDD" id="cd05150">
    <property type="entry name" value="APH"/>
    <property type="match status" value="1"/>
</dbReference>
<dbReference type="InterPro" id="IPR002575">
    <property type="entry name" value="Aminoglycoside_PTrfase"/>
</dbReference>